<dbReference type="OrthoDB" id="6400380at2"/>
<keyword evidence="4" id="KW-1185">Reference proteome</keyword>
<dbReference type="EMBL" id="SMAH01000020">
    <property type="protein sequence ID" value="TCS94085.1"/>
    <property type="molecule type" value="Genomic_DNA"/>
</dbReference>
<dbReference type="RefSeq" id="WP_132963561.1">
    <property type="nucleotide sequence ID" value="NZ_SMAH01000020.1"/>
</dbReference>
<comment type="caution">
    <text evidence="1">The sequence shown here is derived from an EMBL/GenBank/DDBJ whole genome shotgun (WGS) entry which is preliminary data.</text>
</comment>
<evidence type="ECO:0000313" key="2">
    <source>
        <dbReference type="EMBL" id="TSE18911.1"/>
    </source>
</evidence>
<name>A0A4R3L550_9BURK</name>
<dbReference type="EMBL" id="VJNC01000020">
    <property type="protein sequence ID" value="TSE18911.1"/>
    <property type="molecule type" value="Genomic_DNA"/>
</dbReference>
<organism evidence="1 3">
    <name type="scientific">Tepidimonas ignava</name>
    <dbReference type="NCBI Taxonomy" id="114249"/>
    <lineage>
        <taxon>Bacteria</taxon>
        <taxon>Pseudomonadati</taxon>
        <taxon>Pseudomonadota</taxon>
        <taxon>Betaproteobacteria</taxon>
        <taxon>Burkholderiales</taxon>
        <taxon>Tepidimonas</taxon>
    </lineage>
</organism>
<sequence length="297" mass="33200">MSTFRITYDGPALQAHTMDVRDLAPALLALGDLCEESGRTLFGESVRVRVDVRASFRTGSFGIDLSVSAQLAQQLMAWLSGDGATAVANAKTILEVIGIGGTGLIGLIQWLRGRRITRVETVPEGRRLTVEDGECTVVEERVIMLFQRRAVREALAKVVEPIEREGIERLALGDDDRIGVIIERAQAPWFHAPPPEDVLLMEEVRTIAFSIVSLSFREDNKWRLHDGQNAVFVTMADRDFLDRVDRNLVRFAKGDILLAETRVTQWQTAQGLRTEYTIVRVQEHRQGTAQIELPLPT</sequence>
<reference evidence="2 4" key="2">
    <citation type="submission" date="2019-07" db="EMBL/GenBank/DDBJ databases">
        <title>Tepidimonas ignava SPS-1037 draft genome.</title>
        <authorList>
            <person name="Da Costa M.S."/>
            <person name="Froufe H.J.C."/>
            <person name="Egas C."/>
            <person name="Albuquerque L."/>
        </authorList>
    </citation>
    <scope>NUCLEOTIDE SEQUENCE [LARGE SCALE GENOMIC DNA]</scope>
    <source>
        <strain evidence="2 4">SPS-1037</strain>
    </source>
</reference>
<proteinExistence type="predicted"/>
<evidence type="ECO:0000313" key="4">
    <source>
        <dbReference type="Proteomes" id="UP000315577"/>
    </source>
</evidence>
<dbReference type="Proteomes" id="UP000315577">
    <property type="component" value="Unassembled WGS sequence"/>
</dbReference>
<reference evidence="1 3" key="1">
    <citation type="submission" date="2019-03" db="EMBL/GenBank/DDBJ databases">
        <title>Genomic Encyclopedia of Type Strains, Phase IV (KMG-IV): sequencing the most valuable type-strain genomes for metagenomic binning, comparative biology and taxonomic classification.</title>
        <authorList>
            <person name="Goeker M."/>
        </authorList>
    </citation>
    <scope>NUCLEOTIDE SEQUENCE [LARGE SCALE GENOMIC DNA]</scope>
    <source>
        <strain evidence="1 3">DSM 12034</strain>
    </source>
</reference>
<protein>
    <submittedName>
        <fullName evidence="1">Uncharacterized protein</fullName>
    </submittedName>
</protein>
<evidence type="ECO:0000313" key="3">
    <source>
        <dbReference type="Proteomes" id="UP000295536"/>
    </source>
</evidence>
<accession>A0A4R3L550</accession>
<gene>
    <name evidence="1" type="ORF">EDC36_1207</name>
    <name evidence="2" type="ORF">Tigna_02358</name>
</gene>
<dbReference type="AlphaFoldDB" id="A0A4R3L550"/>
<evidence type="ECO:0000313" key="1">
    <source>
        <dbReference type="EMBL" id="TCS94085.1"/>
    </source>
</evidence>
<dbReference type="Proteomes" id="UP000295536">
    <property type="component" value="Unassembled WGS sequence"/>
</dbReference>